<evidence type="ECO:0000313" key="2">
    <source>
        <dbReference type="EMBL" id="RMA40726.1"/>
    </source>
</evidence>
<dbReference type="AlphaFoldDB" id="A0A3L9Y3P1"/>
<accession>A0A3L9Y3P1</accession>
<dbReference type="InterPro" id="IPR036928">
    <property type="entry name" value="AS_sf"/>
</dbReference>
<dbReference type="PANTHER" id="PTHR11895:SF76">
    <property type="entry name" value="INDOLEACETAMIDE HYDROLASE"/>
    <property type="match status" value="1"/>
</dbReference>
<dbReference type="EMBL" id="RCNT01000012">
    <property type="protein sequence ID" value="RMA40726.1"/>
    <property type="molecule type" value="Genomic_DNA"/>
</dbReference>
<evidence type="ECO:0000259" key="1">
    <source>
        <dbReference type="Pfam" id="PF01425"/>
    </source>
</evidence>
<dbReference type="RefSeq" id="WP_121899519.1">
    <property type="nucleotide sequence ID" value="NZ_RCNT01000012.1"/>
</dbReference>
<sequence length="461" mass="49338">MSDFLHVDAVELSRRIAAREVSAVEVMRATLARIDAVNARVTAIVSLRDREALMGEARLADAMPRAGWLHGMPLAVKDLVGVKGVRSTWGSPLRDCVPVADEALVTRLRHAGAIIIGKTNVPEFGLGSHSFNPIFGVTRNPYDLSRSAGGSSGGAAAALATGLIPVADGSDMMGSLRNPAAWNNVYGFRPTAGLIPSEPGDSIFSHGLSTRGPMGRSVADVSALLETLTDGAFQPGPPPRKAPRIGWLGDWGGAYPMEEGVLDLAEGAMAAMRDLGWEVEPLAPPFDAGALWQSWTDLRSFTVALEYGADWRDPTRRTLLKPEAVWEIERGLALEGDRIETAAAIRTRWLSTLDKVFGQVDALLLPSTQCWPFPAEWRWPREIAGIAMDTYHRWMEVVVPVSLAGLPCLNLPAGFGAAGLPGGVQLIGSKGGDGPVLALGEIYHQATQWPQTHVPVLDDDT</sequence>
<evidence type="ECO:0000313" key="3">
    <source>
        <dbReference type="Proteomes" id="UP000281343"/>
    </source>
</evidence>
<gene>
    <name evidence="2" type="ORF">D9R08_18005</name>
</gene>
<dbReference type="Pfam" id="PF01425">
    <property type="entry name" value="Amidase"/>
    <property type="match status" value="1"/>
</dbReference>
<dbReference type="PANTHER" id="PTHR11895">
    <property type="entry name" value="TRANSAMIDASE"/>
    <property type="match status" value="1"/>
</dbReference>
<dbReference type="SUPFAM" id="SSF75304">
    <property type="entry name" value="Amidase signature (AS) enzymes"/>
    <property type="match status" value="1"/>
</dbReference>
<reference evidence="2 3" key="1">
    <citation type="submission" date="2018-10" db="EMBL/GenBank/DDBJ databases">
        <authorList>
            <person name="Jung H.S."/>
            <person name="Jeon C.O."/>
        </authorList>
    </citation>
    <scope>NUCLEOTIDE SEQUENCE [LARGE SCALE GENOMIC DNA]</scope>
    <source>
        <strain evidence="2 3">MA-7-27</strain>
    </source>
</reference>
<organism evidence="2 3">
    <name type="scientific">Rhodophyticola porphyridii</name>
    <dbReference type="NCBI Taxonomy" id="1852017"/>
    <lineage>
        <taxon>Bacteria</taxon>
        <taxon>Pseudomonadati</taxon>
        <taxon>Pseudomonadota</taxon>
        <taxon>Alphaproteobacteria</taxon>
        <taxon>Rhodobacterales</taxon>
        <taxon>Roseobacteraceae</taxon>
        <taxon>Rhodophyticola</taxon>
    </lineage>
</organism>
<dbReference type="Gene3D" id="3.90.1300.10">
    <property type="entry name" value="Amidase signature (AS) domain"/>
    <property type="match status" value="1"/>
</dbReference>
<comment type="caution">
    <text evidence="2">The sequence shown here is derived from an EMBL/GenBank/DDBJ whole genome shotgun (WGS) entry which is preliminary data.</text>
</comment>
<keyword evidence="3" id="KW-1185">Reference proteome</keyword>
<feature type="domain" description="Amidase" evidence="1">
    <location>
        <begin position="25"/>
        <end position="437"/>
    </location>
</feature>
<name>A0A3L9Y3P1_9RHOB</name>
<dbReference type="NCBIfam" id="NF005686">
    <property type="entry name" value="PRK07486.1"/>
    <property type="match status" value="1"/>
</dbReference>
<dbReference type="Proteomes" id="UP000281343">
    <property type="component" value="Unassembled WGS sequence"/>
</dbReference>
<proteinExistence type="predicted"/>
<dbReference type="InterPro" id="IPR000120">
    <property type="entry name" value="Amidase"/>
</dbReference>
<dbReference type="EC" id="3.5.1.4" evidence="2"/>
<keyword evidence="2" id="KW-0378">Hydrolase</keyword>
<dbReference type="GO" id="GO:0004040">
    <property type="term" value="F:amidase activity"/>
    <property type="evidence" value="ECO:0007669"/>
    <property type="project" value="UniProtKB-EC"/>
</dbReference>
<dbReference type="OrthoDB" id="9777859at2"/>
<protein>
    <submittedName>
        <fullName evidence="2">Amidase</fullName>
        <ecNumber evidence="2">3.5.1.4</ecNumber>
    </submittedName>
</protein>
<dbReference type="InterPro" id="IPR023631">
    <property type="entry name" value="Amidase_dom"/>
</dbReference>